<dbReference type="SMART" id="SM00261">
    <property type="entry name" value="FU"/>
    <property type="match status" value="2"/>
</dbReference>
<dbReference type="InterPro" id="IPR000152">
    <property type="entry name" value="EGF-type_Asp/Asn_hydroxyl_site"/>
</dbReference>
<dbReference type="PANTHER" id="PTHR15382">
    <property type="entry name" value="CTG4A-RELATED"/>
    <property type="match status" value="1"/>
</dbReference>
<feature type="disulfide bond" evidence="8">
    <location>
        <begin position="308"/>
        <end position="325"/>
    </location>
</feature>
<dbReference type="Pfam" id="PF07645">
    <property type="entry name" value="EGF_CA"/>
    <property type="match status" value="2"/>
</dbReference>
<dbReference type="PROSITE" id="PS01186">
    <property type="entry name" value="EGF_2"/>
    <property type="match status" value="1"/>
</dbReference>
<dbReference type="Gene3D" id="2.10.220.10">
    <property type="entry name" value="Hormone Receptor, Insulin-like Growth Factor Receptor 1, Chain A, domain 2"/>
    <property type="match status" value="1"/>
</dbReference>
<sequence length="447" mass="49621">MNIRLAWINRLLTSLVLSSIILDFLAEAKADIEKRCATCRSIANSFNEGIERTARLNFEGGDADWEEKKLGSYSTSETRFIEILETLCKRTEYECNVFVEEAEEFLEEWWKDHGRDNENLENWLCIEKTVVCCPRNRYGPDCEVCVGGEERPCTGNGYCKGSGTRGGNGKCKCHGGYKGDLCDVCKKGFYEAHKNETDVDCKACDASCSSTCSGPGPKACTKCKGGYLWEEELGCQDIDECKPDIETYPCQKQEYCENNPGSYKCGKCDIACTECLGPSNDKCVACREGFSMVDNICKDVDECEQDPCGGKEHMKCDNSPGSYFCECEEGYISDGEKCVDKSLCDGSDAGDTENNSEETQKQQLQETDENQSHGSSPDTAPAGQESTEQPQTGSEKVLKAQVPDQENVQMDQNKSNEQETIDDNDLKAQQVMDSTVEESIDQTHTEL</sequence>
<dbReference type="CDD" id="cd00064">
    <property type="entry name" value="FU"/>
    <property type="match status" value="1"/>
</dbReference>
<evidence type="ECO:0000256" key="3">
    <source>
        <dbReference type="ARBA" id="ARBA00022536"/>
    </source>
</evidence>
<dbReference type="Gene3D" id="2.10.25.10">
    <property type="entry name" value="Laminin"/>
    <property type="match status" value="1"/>
</dbReference>
<dbReference type="SMART" id="SM00179">
    <property type="entry name" value="EGF_CA"/>
    <property type="match status" value="2"/>
</dbReference>
<dbReference type="InterPro" id="IPR006212">
    <property type="entry name" value="Furin_repeat"/>
</dbReference>
<dbReference type="AlphaFoldDB" id="A0A9Q1CM47"/>
<comment type="similarity">
    <text evidence="1">Belongs to the CRELD family.</text>
</comment>
<dbReference type="InterPro" id="IPR049883">
    <property type="entry name" value="NOTCH1_EGF-like"/>
</dbReference>
<gene>
    <name evidence="12" type="ORF">HOLleu_05768</name>
</gene>
<dbReference type="PANTHER" id="PTHR15382:SF8">
    <property type="entry name" value="CANOPY B"/>
    <property type="match status" value="1"/>
</dbReference>
<dbReference type="Proteomes" id="UP001152320">
    <property type="component" value="Chromosome 2"/>
</dbReference>
<dbReference type="SMART" id="SM00181">
    <property type="entry name" value="EGF"/>
    <property type="match status" value="3"/>
</dbReference>
<comment type="caution">
    <text evidence="8">Lacks conserved residue(s) required for the propagation of feature annotation.</text>
</comment>
<evidence type="ECO:0000256" key="8">
    <source>
        <dbReference type="PROSITE-ProRule" id="PRU00076"/>
    </source>
</evidence>
<dbReference type="CDD" id="cd00054">
    <property type="entry name" value="EGF_CA"/>
    <property type="match status" value="1"/>
</dbReference>
<dbReference type="PROSITE" id="PS00010">
    <property type="entry name" value="ASX_HYDROXYL"/>
    <property type="match status" value="1"/>
</dbReference>
<evidence type="ECO:0000256" key="1">
    <source>
        <dbReference type="ARBA" id="ARBA00005897"/>
    </source>
</evidence>
<feature type="chain" id="PRO_5040106487" evidence="10">
    <location>
        <begin position="31"/>
        <end position="447"/>
    </location>
</feature>
<feature type="domain" description="EGF-like" evidence="11">
    <location>
        <begin position="141"/>
        <end position="183"/>
    </location>
</feature>
<dbReference type="PROSITE" id="PS50026">
    <property type="entry name" value="EGF_3"/>
    <property type="match status" value="2"/>
</dbReference>
<evidence type="ECO:0000256" key="5">
    <source>
        <dbReference type="ARBA" id="ARBA00022737"/>
    </source>
</evidence>
<dbReference type="InterPro" id="IPR009030">
    <property type="entry name" value="Growth_fac_rcpt_cys_sf"/>
</dbReference>
<keyword evidence="6" id="KW-0106">Calcium</keyword>
<evidence type="ECO:0000256" key="2">
    <source>
        <dbReference type="ARBA" id="ARBA00007285"/>
    </source>
</evidence>
<keyword evidence="3 8" id="KW-0245">EGF-like domain</keyword>
<evidence type="ECO:0000256" key="9">
    <source>
        <dbReference type="SAM" id="MobiDB-lite"/>
    </source>
</evidence>
<dbReference type="InterPro" id="IPR021852">
    <property type="entry name" value="DUF3456"/>
</dbReference>
<feature type="signal peptide" evidence="10">
    <location>
        <begin position="1"/>
        <end position="30"/>
    </location>
</feature>
<dbReference type="InterPro" id="IPR018097">
    <property type="entry name" value="EGF_Ca-bd_CS"/>
</dbReference>
<accession>A0A9Q1CM47</accession>
<dbReference type="InterPro" id="IPR001881">
    <property type="entry name" value="EGF-like_Ca-bd_dom"/>
</dbReference>
<dbReference type="GO" id="GO:0005509">
    <property type="term" value="F:calcium ion binding"/>
    <property type="evidence" value="ECO:0007669"/>
    <property type="project" value="InterPro"/>
</dbReference>
<keyword evidence="4 10" id="KW-0732">Signal</keyword>
<dbReference type="PROSITE" id="PS01248">
    <property type="entry name" value="EGF_LAM_1"/>
    <property type="match status" value="1"/>
</dbReference>
<keyword evidence="13" id="KW-1185">Reference proteome</keyword>
<evidence type="ECO:0000256" key="6">
    <source>
        <dbReference type="ARBA" id="ARBA00022837"/>
    </source>
</evidence>
<evidence type="ECO:0000313" key="12">
    <source>
        <dbReference type="EMBL" id="KAJ8046924.1"/>
    </source>
</evidence>
<dbReference type="SUPFAM" id="SSF57184">
    <property type="entry name" value="Growth factor receptor domain"/>
    <property type="match status" value="1"/>
</dbReference>
<keyword evidence="7 8" id="KW-1015">Disulfide bond</keyword>
<feature type="domain" description="EGF-like" evidence="11">
    <location>
        <begin position="299"/>
        <end position="339"/>
    </location>
</feature>
<keyword evidence="5" id="KW-0677">Repeat</keyword>
<dbReference type="Pfam" id="PF11938">
    <property type="entry name" value="DUF3456"/>
    <property type="match status" value="1"/>
</dbReference>
<dbReference type="FunFam" id="2.10.25.10:FF:000038">
    <property type="entry name" value="Fibrillin 2"/>
    <property type="match status" value="1"/>
</dbReference>
<feature type="compositionally biased region" description="Polar residues" evidence="9">
    <location>
        <begin position="372"/>
        <end position="394"/>
    </location>
</feature>
<proteinExistence type="inferred from homology"/>
<organism evidence="12 13">
    <name type="scientific">Holothuria leucospilota</name>
    <name type="common">Black long sea cucumber</name>
    <name type="synonym">Mertensiothuria leucospilota</name>
    <dbReference type="NCBI Taxonomy" id="206669"/>
    <lineage>
        <taxon>Eukaryota</taxon>
        <taxon>Metazoa</taxon>
        <taxon>Echinodermata</taxon>
        <taxon>Eleutherozoa</taxon>
        <taxon>Echinozoa</taxon>
        <taxon>Holothuroidea</taxon>
        <taxon>Aspidochirotacea</taxon>
        <taxon>Aspidochirotida</taxon>
        <taxon>Holothuriidae</taxon>
        <taxon>Holothuria</taxon>
    </lineage>
</organism>
<evidence type="ECO:0000256" key="7">
    <source>
        <dbReference type="ARBA" id="ARBA00023157"/>
    </source>
</evidence>
<protein>
    <submittedName>
        <fullName evidence="12">Cysteine-rich with EGF-like domain protein 2</fullName>
    </submittedName>
</protein>
<dbReference type="InterPro" id="IPR002049">
    <property type="entry name" value="LE_dom"/>
</dbReference>
<feature type="region of interest" description="Disordered" evidence="9">
    <location>
        <begin position="349"/>
        <end position="447"/>
    </location>
</feature>
<comment type="similarity">
    <text evidence="2">Belongs to the canopy family.</text>
</comment>
<feature type="compositionally biased region" description="Polar residues" evidence="9">
    <location>
        <begin position="404"/>
        <end position="415"/>
    </location>
</feature>
<dbReference type="OrthoDB" id="19903at2759"/>
<evidence type="ECO:0000256" key="4">
    <source>
        <dbReference type="ARBA" id="ARBA00022729"/>
    </source>
</evidence>
<evidence type="ECO:0000256" key="10">
    <source>
        <dbReference type="SAM" id="SignalP"/>
    </source>
</evidence>
<name>A0A9Q1CM47_HOLLE</name>
<evidence type="ECO:0000259" key="11">
    <source>
        <dbReference type="PROSITE" id="PS50026"/>
    </source>
</evidence>
<feature type="disulfide bond" evidence="8">
    <location>
        <begin position="173"/>
        <end position="182"/>
    </location>
</feature>
<dbReference type="PROSITE" id="PS01187">
    <property type="entry name" value="EGF_CA"/>
    <property type="match status" value="2"/>
</dbReference>
<dbReference type="EMBL" id="JAIZAY010000002">
    <property type="protein sequence ID" value="KAJ8046924.1"/>
    <property type="molecule type" value="Genomic_DNA"/>
</dbReference>
<reference evidence="12" key="1">
    <citation type="submission" date="2021-10" db="EMBL/GenBank/DDBJ databases">
        <title>Tropical sea cucumber genome reveals ecological adaptation and Cuvierian tubules defense mechanism.</title>
        <authorList>
            <person name="Chen T."/>
        </authorList>
    </citation>
    <scope>NUCLEOTIDE SEQUENCE</scope>
    <source>
        <strain evidence="12">Nanhai2018</strain>
        <tissue evidence="12">Muscle</tissue>
    </source>
</reference>
<evidence type="ECO:0000313" key="13">
    <source>
        <dbReference type="Proteomes" id="UP001152320"/>
    </source>
</evidence>
<dbReference type="PROSITE" id="PS00022">
    <property type="entry name" value="EGF_1"/>
    <property type="match status" value="1"/>
</dbReference>
<comment type="caution">
    <text evidence="12">The sequence shown here is derived from an EMBL/GenBank/DDBJ whole genome shotgun (WGS) entry which is preliminary data.</text>
</comment>
<dbReference type="InterPro" id="IPR000742">
    <property type="entry name" value="EGF"/>
</dbReference>